<name>A0ACB8ZH22_ARCLA</name>
<evidence type="ECO:0000313" key="1">
    <source>
        <dbReference type="EMBL" id="KAI3696994.1"/>
    </source>
</evidence>
<sequence length="173" mass="19544">MEAKLPYFILLTHFLPFSVITQQLNGSVPVGTSLTATDDVAPWLSPSGDFAFGFQRVQGKDNFVLSIWYDKIPDKTIIWYPETNPTVSRGSKVELTNGRGLVPSDPQGREVWSTSGSISDVAYGVMNDTGNFVLVRSDSSTIWESFIFRQIPFCLLIFRQIPFCLLRLWREVE</sequence>
<dbReference type="Proteomes" id="UP001055879">
    <property type="component" value="Linkage Group LG10"/>
</dbReference>
<dbReference type="EMBL" id="CM042056">
    <property type="protein sequence ID" value="KAI3696994.1"/>
    <property type="molecule type" value="Genomic_DNA"/>
</dbReference>
<proteinExistence type="predicted"/>
<accession>A0ACB8ZH22</accession>
<comment type="caution">
    <text evidence="1">The sequence shown here is derived from an EMBL/GenBank/DDBJ whole genome shotgun (WGS) entry which is preliminary data.</text>
</comment>
<keyword evidence="2" id="KW-1185">Reference proteome</keyword>
<reference evidence="2" key="1">
    <citation type="journal article" date="2022" name="Mol. Ecol. Resour.">
        <title>The genomes of chicory, endive, great burdock and yacon provide insights into Asteraceae palaeo-polyploidization history and plant inulin production.</title>
        <authorList>
            <person name="Fan W."/>
            <person name="Wang S."/>
            <person name="Wang H."/>
            <person name="Wang A."/>
            <person name="Jiang F."/>
            <person name="Liu H."/>
            <person name="Zhao H."/>
            <person name="Xu D."/>
            <person name="Zhang Y."/>
        </authorList>
    </citation>
    <scope>NUCLEOTIDE SEQUENCE [LARGE SCALE GENOMIC DNA]</scope>
    <source>
        <strain evidence="2">cv. Niubang</strain>
    </source>
</reference>
<organism evidence="1 2">
    <name type="scientific">Arctium lappa</name>
    <name type="common">Greater burdock</name>
    <name type="synonym">Lappa major</name>
    <dbReference type="NCBI Taxonomy" id="4217"/>
    <lineage>
        <taxon>Eukaryota</taxon>
        <taxon>Viridiplantae</taxon>
        <taxon>Streptophyta</taxon>
        <taxon>Embryophyta</taxon>
        <taxon>Tracheophyta</taxon>
        <taxon>Spermatophyta</taxon>
        <taxon>Magnoliopsida</taxon>
        <taxon>eudicotyledons</taxon>
        <taxon>Gunneridae</taxon>
        <taxon>Pentapetalae</taxon>
        <taxon>asterids</taxon>
        <taxon>campanulids</taxon>
        <taxon>Asterales</taxon>
        <taxon>Asteraceae</taxon>
        <taxon>Carduoideae</taxon>
        <taxon>Cardueae</taxon>
        <taxon>Arctiinae</taxon>
        <taxon>Arctium</taxon>
    </lineage>
</organism>
<protein>
    <submittedName>
        <fullName evidence="1">Uncharacterized protein</fullName>
    </submittedName>
</protein>
<gene>
    <name evidence="1" type="ORF">L6452_29681</name>
</gene>
<reference evidence="1 2" key="2">
    <citation type="journal article" date="2022" name="Mol. Ecol. Resour.">
        <title>The genomes of chicory, endive, great burdock and yacon provide insights into Asteraceae paleo-polyploidization history and plant inulin production.</title>
        <authorList>
            <person name="Fan W."/>
            <person name="Wang S."/>
            <person name="Wang H."/>
            <person name="Wang A."/>
            <person name="Jiang F."/>
            <person name="Liu H."/>
            <person name="Zhao H."/>
            <person name="Xu D."/>
            <person name="Zhang Y."/>
        </authorList>
    </citation>
    <scope>NUCLEOTIDE SEQUENCE [LARGE SCALE GENOMIC DNA]</scope>
    <source>
        <strain evidence="2">cv. Niubang</strain>
    </source>
</reference>
<evidence type="ECO:0000313" key="2">
    <source>
        <dbReference type="Proteomes" id="UP001055879"/>
    </source>
</evidence>